<protein>
    <recommendedName>
        <fullName evidence="5">CN hydrolase domain-containing protein</fullName>
    </recommendedName>
</protein>
<reference evidence="6 7" key="1">
    <citation type="journal article" date="2024" name="BMC Genomics">
        <title>Genome assembly of redclaw crayfish (Cherax quadricarinatus) provides insights into its immune adaptation and hypoxia tolerance.</title>
        <authorList>
            <person name="Liu Z."/>
            <person name="Zheng J."/>
            <person name="Li H."/>
            <person name="Fang K."/>
            <person name="Wang S."/>
            <person name="He J."/>
            <person name="Zhou D."/>
            <person name="Weng S."/>
            <person name="Chi M."/>
            <person name="Gu Z."/>
            <person name="He J."/>
            <person name="Li F."/>
            <person name="Wang M."/>
        </authorList>
    </citation>
    <scope>NUCLEOTIDE SEQUENCE [LARGE SCALE GENOMIC DNA]</scope>
    <source>
        <strain evidence="6">ZL_2023a</strain>
    </source>
</reference>
<dbReference type="PROSITE" id="PS50263">
    <property type="entry name" value="CN_HYDROLASE"/>
    <property type="match status" value="1"/>
</dbReference>
<accession>A0AAW0VSP8</accession>
<dbReference type="PANTHER" id="PTHR10609:SF14">
    <property type="entry name" value="BIOTINIDASE"/>
    <property type="match status" value="1"/>
</dbReference>
<feature type="region of interest" description="Disordered" evidence="3">
    <location>
        <begin position="244"/>
        <end position="266"/>
    </location>
</feature>
<evidence type="ECO:0000256" key="3">
    <source>
        <dbReference type="SAM" id="MobiDB-lite"/>
    </source>
</evidence>
<dbReference type="InterPro" id="IPR043957">
    <property type="entry name" value="Vanin_C"/>
</dbReference>
<dbReference type="InterPro" id="IPR040154">
    <property type="entry name" value="Biotinidase/VNN"/>
</dbReference>
<comment type="similarity">
    <text evidence="1">Belongs to the carbon-nitrogen hydrolase superfamily. BTD/VNN family.</text>
</comment>
<dbReference type="GO" id="GO:0016787">
    <property type="term" value="F:hydrolase activity"/>
    <property type="evidence" value="ECO:0007669"/>
    <property type="project" value="UniProtKB-KW"/>
</dbReference>
<keyword evidence="4" id="KW-0732">Signal</keyword>
<feature type="chain" id="PRO_5043575723" description="CN hydrolase domain-containing protein" evidence="4">
    <location>
        <begin position="28"/>
        <end position="718"/>
    </location>
</feature>
<dbReference type="Pfam" id="PF19018">
    <property type="entry name" value="Vanin_C"/>
    <property type="match status" value="1"/>
</dbReference>
<feature type="non-terminal residue" evidence="6">
    <location>
        <position position="1"/>
    </location>
</feature>
<evidence type="ECO:0000313" key="6">
    <source>
        <dbReference type="EMBL" id="KAK8719958.1"/>
    </source>
</evidence>
<feature type="region of interest" description="Disordered" evidence="3">
    <location>
        <begin position="74"/>
        <end position="127"/>
    </location>
</feature>
<feature type="compositionally biased region" description="Polar residues" evidence="3">
    <location>
        <begin position="47"/>
        <end position="64"/>
    </location>
</feature>
<dbReference type="Proteomes" id="UP001445076">
    <property type="component" value="Unassembled WGS sequence"/>
</dbReference>
<dbReference type="Pfam" id="PF00795">
    <property type="entry name" value="CN_hydrolase"/>
    <property type="match status" value="1"/>
</dbReference>
<comment type="caution">
    <text evidence="6">The sequence shown here is derived from an EMBL/GenBank/DDBJ whole genome shotgun (WGS) entry which is preliminary data.</text>
</comment>
<feature type="region of interest" description="Disordered" evidence="3">
    <location>
        <begin position="47"/>
        <end position="66"/>
    </location>
</feature>
<dbReference type="InterPro" id="IPR036526">
    <property type="entry name" value="C-N_Hydrolase_sf"/>
</dbReference>
<dbReference type="Gene3D" id="3.60.110.10">
    <property type="entry name" value="Carbon-nitrogen hydrolase"/>
    <property type="match status" value="1"/>
</dbReference>
<evidence type="ECO:0000259" key="5">
    <source>
        <dbReference type="PROSITE" id="PS50263"/>
    </source>
</evidence>
<evidence type="ECO:0000313" key="7">
    <source>
        <dbReference type="Proteomes" id="UP001445076"/>
    </source>
</evidence>
<dbReference type="EMBL" id="JARKIK010001026">
    <property type="protein sequence ID" value="KAK8719958.1"/>
    <property type="molecule type" value="Genomic_DNA"/>
</dbReference>
<evidence type="ECO:0000256" key="1">
    <source>
        <dbReference type="ARBA" id="ARBA00008225"/>
    </source>
</evidence>
<sequence length="718" mass="79429">DDTTKSPGMGYHKLLLLLLLLAKTSSSGPVLGDQVEELQSLAIDQMNETKPLSGNQVDETSSVSERLVDEASSLLGSQEDESRSLPGSQLAETKLPLGKKIGETQSRDSNQLEGRVTPVDDVGSDTQESVEYTAAVLEYEPYSSWESGGLALLQKNAHNYVHYATLAKEQGADIMVFPEYGLSSTDVSGGEFLSLTQLVPHPADHVLPCHLPDNNFTQIMRDLSCCARDLGMYLVVDLIEQEPNTDVTTQPDTHNNDSGVGRRGRNQNSLFQHKIPGEQLSSLENGKDKAEKQLNECTVSGYSFYNTQVVFDRSGVVISRYRKKHLFLEPEFTPGTDDDDVAIFTTDFGVTFTLQICFDIMYESPGLRNVMARGVRDVAMSTAWIDELPFLTAPQIFSGWSSGLEVNLLVANYHDPTTSKLGSGIFRGVSSQAAVYTYDHHGGTTLLVAPVSTLGTRLRVNQPSTTTNSTHYTRESSSGFSIAAVGTTESFSDHDYASYQYLSTDLQSNSSDASFKEFLGSFGISLIQPKSRVSEGATEQTRDEDKLYFINENLERYNHRLLEGSERERDFKTLCHNDSLCCTVTYSYQANLTDEGFYVILAYSGVVEKGAGVYSMFTQVCAVVYCLTENITSCARIEGTSPGSSSFQPYELVGTFHTEHVYPSVFTQQLTLVNESFWSFNSARIQTENECSIVLSHFTPHLLSLSLFGRWYERDPDM</sequence>
<organism evidence="6 7">
    <name type="scientific">Cherax quadricarinatus</name>
    <name type="common">Australian red claw crayfish</name>
    <dbReference type="NCBI Taxonomy" id="27406"/>
    <lineage>
        <taxon>Eukaryota</taxon>
        <taxon>Metazoa</taxon>
        <taxon>Ecdysozoa</taxon>
        <taxon>Arthropoda</taxon>
        <taxon>Crustacea</taxon>
        <taxon>Multicrustacea</taxon>
        <taxon>Malacostraca</taxon>
        <taxon>Eumalacostraca</taxon>
        <taxon>Eucarida</taxon>
        <taxon>Decapoda</taxon>
        <taxon>Pleocyemata</taxon>
        <taxon>Astacidea</taxon>
        <taxon>Parastacoidea</taxon>
        <taxon>Parastacidae</taxon>
        <taxon>Cherax</taxon>
    </lineage>
</organism>
<proteinExistence type="inferred from homology"/>
<feature type="signal peptide" evidence="4">
    <location>
        <begin position="1"/>
        <end position="27"/>
    </location>
</feature>
<name>A0AAW0VSP8_CHEQU</name>
<keyword evidence="2" id="KW-0378">Hydrolase</keyword>
<evidence type="ECO:0000256" key="4">
    <source>
        <dbReference type="SAM" id="SignalP"/>
    </source>
</evidence>
<dbReference type="SUPFAM" id="SSF56317">
    <property type="entry name" value="Carbon-nitrogen hydrolase"/>
    <property type="match status" value="1"/>
</dbReference>
<dbReference type="InterPro" id="IPR003010">
    <property type="entry name" value="C-N_Hydrolase"/>
</dbReference>
<feature type="compositionally biased region" description="Polar residues" evidence="3">
    <location>
        <begin position="244"/>
        <end position="258"/>
    </location>
</feature>
<keyword evidence="7" id="KW-1185">Reference proteome</keyword>
<gene>
    <name evidence="6" type="ORF">OTU49_013659</name>
</gene>
<dbReference type="PANTHER" id="PTHR10609">
    <property type="entry name" value="BIOTINIDASE-RELATED"/>
    <property type="match status" value="1"/>
</dbReference>
<evidence type="ECO:0000256" key="2">
    <source>
        <dbReference type="ARBA" id="ARBA00022801"/>
    </source>
</evidence>
<dbReference type="AlphaFoldDB" id="A0AAW0VSP8"/>
<feature type="domain" description="CN hydrolase" evidence="5">
    <location>
        <begin position="132"/>
        <end position="477"/>
    </location>
</feature>